<evidence type="ECO:0000256" key="1">
    <source>
        <dbReference type="ARBA" id="ARBA00022793"/>
    </source>
</evidence>
<organism evidence="5 6">
    <name type="scientific">Derxia gummosa DSM 723</name>
    <dbReference type="NCBI Taxonomy" id="1121388"/>
    <lineage>
        <taxon>Bacteria</taxon>
        <taxon>Pseudomonadati</taxon>
        <taxon>Pseudomonadota</taxon>
        <taxon>Betaproteobacteria</taxon>
        <taxon>Burkholderiales</taxon>
        <taxon>Alcaligenaceae</taxon>
        <taxon>Derxia</taxon>
    </lineage>
</organism>
<dbReference type="InterPro" id="IPR003817">
    <property type="entry name" value="PS_Dcarbxylase"/>
</dbReference>
<evidence type="ECO:0000313" key="6">
    <source>
        <dbReference type="RefSeq" id="WP_028310285.1"/>
    </source>
</evidence>
<dbReference type="RefSeq" id="WP_028310285.1">
    <property type="nucleotide sequence ID" value="NZ_AXWS01000007.1"/>
</dbReference>
<keyword evidence="4" id="KW-0670">Pyruvate</keyword>
<keyword evidence="1" id="KW-0210">Decarboxylase</keyword>
<dbReference type="GO" id="GO:0008654">
    <property type="term" value="P:phospholipid biosynthetic process"/>
    <property type="evidence" value="ECO:0007669"/>
    <property type="project" value="InterPro"/>
</dbReference>
<keyword evidence="2" id="KW-0865">Zymogen</keyword>
<dbReference type="PANTHER" id="PTHR10067">
    <property type="entry name" value="PHOSPHATIDYLSERINE DECARBOXYLASE"/>
    <property type="match status" value="1"/>
</dbReference>
<accession>A0A8B6X1J9</accession>
<dbReference type="Proteomes" id="UP000675920">
    <property type="component" value="Unplaced"/>
</dbReference>
<reference evidence="6" key="1">
    <citation type="submission" date="2025-08" db="UniProtKB">
        <authorList>
            <consortium name="RefSeq"/>
        </authorList>
    </citation>
    <scope>IDENTIFICATION</scope>
</reference>
<dbReference type="Pfam" id="PF02666">
    <property type="entry name" value="PS_Dcarbxylase"/>
    <property type="match status" value="1"/>
</dbReference>
<evidence type="ECO:0000256" key="4">
    <source>
        <dbReference type="ARBA" id="ARBA00023317"/>
    </source>
</evidence>
<keyword evidence="3" id="KW-0456">Lyase</keyword>
<protein>
    <submittedName>
        <fullName evidence="6">Phosphatidylserine decarboxylase</fullName>
    </submittedName>
</protein>
<sequence>MDRQQRQIRSEVVRELIGLVEKYGWHNRFAIAIESAQRANIPEMADIRALADYYFWIDDLLHWVPSEDEPGRKVYNHICKFYFVLDQPSVRELQNRVVPHETAAPLTPLSAWMVQYARALGKFLDTPESLTPESLASFRASPNYNMDDYIVPHGGWKTFNQFFARNFKPGRRPIAAIADDSVIVSPADSTFAGQWEIRPDSGVTVKNLHWQVSELLAGSPYRDRFTNGMFMHAFLNTTDYHRQHAPVGGTVVEARVIPGQVYLDVVSEPIAGDAEGARRLRPVRSFDAEDGTGYQFAQARGLVVIDSPIGLVAVLPIGMAQVSSVVLTAEVGATLRKGEEISYFQFGGSDIVVLFEARSNVSFTAQPNVHHKVGVRIAQAFPA</sequence>
<proteinExistence type="predicted"/>
<evidence type="ECO:0000256" key="3">
    <source>
        <dbReference type="ARBA" id="ARBA00023239"/>
    </source>
</evidence>
<dbReference type="OrthoDB" id="9802030at2"/>
<keyword evidence="5" id="KW-1185">Reference proteome</keyword>
<dbReference type="GO" id="GO:0004609">
    <property type="term" value="F:phosphatidylserine decarboxylase activity"/>
    <property type="evidence" value="ECO:0007669"/>
    <property type="project" value="InterPro"/>
</dbReference>
<evidence type="ECO:0000313" key="5">
    <source>
        <dbReference type="Proteomes" id="UP000675920"/>
    </source>
</evidence>
<dbReference type="AlphaFoldDB" id="A0A8B6X1J9"/>
<name>A0A8B6X1J9_9BURK</name>
<evidence type="ECO:0000256" key="2">
    <source>
        <dbReference type="ARBA" id="ARBA00023145"/>
    </source>
</evidence>
<dbReference type="PANTHER" id="PTHR10067:SF13">
    <property type="entry name" value="PHOSPHATIDYLSERINE DECARBOXYLASE"/>
    <property type="match status" value="1"/>
</dbReference>